<evidence type="ECO:0000256" key="4">
    <source>
        <dbReference type="PROSITE-ProRule" id="PRU00708"/>
    </source>
</evidence>
<protein>
    <submittedName>
        <fullName evidence="6">GTP-binding protein OBGC, chloroplastic</fullName>
    </submittedName>
</protein>
<dbReference type="EMBL" id="LSRQ01007054">
    <property type="protein sequence ID" value="OAY65300.1"/>
    <property type="molecule type" value="Genomic_DNA"/>
</dbReference>
<dbReference type="Pfam" id="PF01535">
    <property type="entry name" value="PPR"/>
    <property type="match status" value="1"/>
</dbReference>
<sequence length="292" mass="31733">MGAFDAALDEEGFVEDGEFEGDVKEKGVPAVMRCFDTAKIYVKAGDGGNGVVAFRREKFVPYGGPSGGDGGRGGDVYIEVDGSMNSLLPFRKAVHFRAGRGGHGLGRKQGGARGENVVVMVPPGTVIRESQTGALRERVFSELESKNSTVWNEMIAAYQNEDNMSEALKLFRLMQEDGSKPDVVTYNHYDGFKSGKELHGYIEKTRPNEYPVTLACSLIDIIKDAKLVFDTTVQKDIAVCNAMMTGYSLHKMPEDAMGAPTTIFRMAYAVVETNGDYREAICVAGIIGVADR</sequence>
<dbReference type="FunFam" id="2.70.210.12:FF:000001">
    <property type="entry name" value="GTPase Obg"/>
    <property type="match status" value="1"/>
</dbReference>
<accession>A0A199UL47</accession>
<dbReference type="SUPFAM" id="SSF82051">
    <property type="entry name" value="Obg GTP-binding protein N-terminal domain"/>
    <property type="match status" value="1"/>
</dbReference>
<keyword evidence="2" id="KW-0547">Nucleotide-binding</keyword>
<dbReference type="PANTHER" id="PTHR11702:SF44">
    <property type="entry name" value="GTP-BINDING PROTEIN OBGC, CHLOROPLASTIC"/>
    <property type="match status" value="1"/>
</dbReference>
<dbReference type="GO" id="GO:0042254">
    <property type="term" value="P:ribosome biogenesis"/>
    <property type="evidence" value="ECO:0007669"/>
    <property type="project" value="UniProtKB-UniRule"/>
</dbReference>
<dbReference type="InterPro" id="IPR045086">
    <property type="entry name" value="OBG_GTPase"/>
</dbReference>
<dbReference type="PROSITE" id="PS51375">
    <property type="entry name" value="PPR"/>
    <property type="match status" value="1"/>
</dbReference>
<dbReference type="NCBIfam" id="TIGR00756">
    <property type="entry name" value="PPR"/>
    <property type="match status" value="1"/>
</dbReference>
<dbReference type="GO" id="GO:0005739">
    <property type="term" value="C:mitochondrion"/>
    <property type="evidence" value="ECO:0007669"/>
    <property type="project" value="TreeGrafter"/>
</dbReference>
<dbReference type="GO" id="GO:0005525">
    <property type="term" value="F:GTP binding"/>
    <property type="evidence" value="ECO:0007669"/>
    <property type="project" value="UniProtKB-KW"/>
</dbReference>
<name>A0A199UL47_ANACO</name>
<reference evidence="6 7" key="1">
    <citation type="journal article" date="2016" name="DNA Res.">
        <title>The draft genome of MD-2 pineapple using hybrid error correction of long reads.</title>
        <authorList>
            <person name="Redwan R.M."/>
            <person name="Saidin A."/>
            <person name="Kumar S.V."/>
        </authorList>
    </citation>
    <scope>NUCLEOTIDE SEQUENCE [LARGE SCALE GENOMIC DNA]</scope>
    <source>
        <strain evidence="7">cv. MD2</strain>
        <tissue evidence="6">Leaf</tissue>
    </source>
</reference>
<comment type="similarity">
    <text evidence="1">Belongs to the TRAFAC class OBG-HflX-like GTPase superfamily. OBG GTPase family.</text>
</comment>
<organism evidence="6 7">
    <name type="scientific">Ananas comosus</name>
    <name type="common">Pineapple</name>
    <name type="synonym">Ananas ananas</name>
    <dbReference type="NCBI Taxonomy" id="4615"/>
    <lineage>
        <taxon>Eukaryota</taxon>
        <taxon>Viridiplantae</taxon>
        <taxon>Streptophyta</taxon>
        <taxon>Embryophyta</taxon>
        <taxon>Tracheophyta</taxon>
        <taxon>Spermatophyta</taxon>
        <taxon>Magnoliopsida</taxon>
        <taxon>Liliopsida</taxon>
        <taxon>Poales</taxon>
        <taxon>Bromeliaceae</taxon>
        <taxon>Bromelioideae</taxon>
        <taxon>Ananas</taxon>
    </lineage>
</organism>
<dbReference type="STRING" id="4615.A0A199UL47"/>
<evidence type="ECO:0000256" key="1">
    <source>
        <dbReference type="ARBA" id="ARBA00007699"/>
    </source>
</evidence>
<evidence type="ECO:0000256" key="2">
    <source>
        <dbReference type="ARBA" id="ARBA00022741"/>
    </source>
</evidence>
<dbReference type="Pfam" id="PF13041">
    <property type="entry name" value="PPR_2"/>
    <property type="match status" value="1"/>
</dbReference>
<dbReference type="InterPro" id="IPR002885">
    <property type="entry name" value="PPR_rpt"/>
</dbReference>
<evidence type="ECO:0000313" key="7">
    <source>
        <dbReference type="Proteomes" id="UP000092600"/>
    </source>
</evidence>
<dbReference type="AlphaFoldDB" id="A0A199UL47"/>
<evidence type="ECO:0000259" key="5">
    <source>
        <dbReference type="PROSITE" id="PS51883"/>
    </source>
</evidence>
<dbReference type="InterPro" id="IPR036726">
    <property type="entry name" value="GTP1_OBG_dom_sf"/>
</dbReference>
<dbReference type="Proteomes" id="UP000092600">
    <property type="component" value="Unassembled WGS sequence"/>
</dbReference>
<evidence type="ECO:0000256" key="3">
    <source>
        <dbReference type="ARBA" id="ARBA00023134"/>
    </source>
</evidence>
<keyword evidence="3" id="KW-0342">GTP-binding</keyword>
<feature type="domain" description="Obg" evidence="5">
    <location>
        <begin position="32"/>
        <end position="292"/>
    </location>
</feature>
<evidence type="ECO:0000313" key="6">
    <source>
        <dbReference type="EMBL" id="OAY65300.1"/>
    </source>
</evidence>
<gene>
    <name evidence="6" type="ORF">ACMD2_11089</name>
</gene>
<feature type="repeat" description="PPR" evidence="4">
    <location>
        <begin position="147"/>
        <end position="181"/>
    </location>
</feature>
<dbReference type="Pfam" id="PF01018">
    <property type="entry name" value="GTP1_OBG"/>
    <property type="match status" value="1"/>
</dbReference>
<dbReference type="GO" id="GO:0003924">
    <property type="term" value="F:GTPase activity"/>
    <property type="evidence" value="ECO:0007669"/>
    <property type="project" value="InterPro"/>
</dbReference>
<dbReference type="Gene3D" id="2.70.210.12">
    <property type="entry name" value="GTP1/OBG domain"/>
    <property type="match status" value="1"/>
</dbReference>
<proteinExistence type="inferred from homology"/>
<dbReference type="InterPro" id="IPR006169">
    <property type="entry name" value="GTP1_OBG_dom"/>
</dbReference>
<comment type="caution">
    <text evidence="6">The sequence shown here is derived from an EMBL/GenBank/DDBJ whole genome shotgun (WGS) entry which is preliminary data.</text>
</comment>
<dbReference type="PANTHER" id="PTHR11702">
    <property type="entry name" value="DEVELOPMENTALLY REGULATED GTP-BINDING PROTEIN-RELATED"/>
    <property type="match status" value="1"/>
</dbReference>
<dbReference type="PROSITE" id="PS51883">
    <property type="entry name" value="OBG"/>
    <property type="match status" value="1"/>
</dbReference>